<feature type="transmembrane region" description="Helical" evidence="3">
    <location>
        <begin position="190"/>
        <end position="212"/>
    </location>
</feature>
<dbReference type="SUPFAM" id="SSF55073">
    <property type="entry name" value="Nucleotide cyclase"/>
    <property type="match status" value="1"/>
</dbReference>
<dbReference type="Gene3D" id="3.30.70.270">
    <property type="match status" value="1"/>
</dbReference>
<dbReference type="PANTHER" id="PTHR45138">
    <property type="entry name" value="REGULATORY COMPONENTS OF SENSORY TRANSDUCTION SYSTEM"/>
    <property type="match status" value="1"/>
</dbReference>
<protein>
    <recommendedName>
        <fullName evidence="1">diguanylate cyclase</fullName>
        <ecNumber evidence="1">2.7.7.65</ecNumber>
    </recommendedName>
</protein>
<feature type="transmembrane region" description="Helical" evidence="3">
    <location>
        <begin position="91"/>
        <end position="110"/>
    </location>
</feature>
<dbReference type="AlphaFoldDB" id="A0A1I3Y042"/>
<feature type="domain" description="GGDEF" evidence="4">
    <location>
        <begin position="253"/>
        <end position="385"/>
    </location>
</feature>
<dbReference type="GO" id="GO:0052621">
    <property type="term" value="F:diguanylate cyclase activity"/>
    <property type="evidence" value="ECO:0007669"/>
    <property type="project" value="UniProtKB-EC"/>
</dbReference>
<dbReference type="EMBL" id="FOSL01000004">
    <property type="protein sequence ID" value="SFK25122.1"/>
    <property type="molecule type" value="Genomic_DNA"/>
</dbReference>
<feature type="transmembrane region" description="Helical" evidence="3">
    <location>
        <begin position="6"/>
        <end position="28"/>
    </location>
</feature>
<dbReference type="EC" id="2.7.7.65" evidence="1"/>
<name>A0A1I3Y042_9HYPH</name>
<feature type="transmembrane region" description="Helical" evidence="3">
    <location>
        <begin position="152"/>
        <end position="170"/>
    </location>
</feature>
<keyword evidence="3" id="KW-0812">Transmembrane</keyword>
<dbReference type="Pfam" id="PF00990">
    <property type="entry name" value="GGDEF"/>
    <property type="match status" value="1"/>
</dbReference>
<dbReference type="SMART" id="SM00267">
    <property type="entry name" value="GGDEF"/>
    <property type="match status" value="1"/>
</dbReference>
<sequence length="404" mass="43496">MNGAGFILAINLFVAGLLSAAFMMIAVYDRSRVAARWLAFAYAIGMGFFAIEAIIPSLDNARVAVVAAVACLLAGMGAFNAGVARKYGVEIPWRLIGTVFVVSLVVNYAIQDLPRQSFTRLALYQAPFAIMQAIAAGIVWKAGARHKLDRMLMTLLCLSALQFMSKPLLAHAVGGWGARPQDYIGSSYALFSQSMATVFAIAIALLLMVILVRDVLTDATQRSETDTLSGLHNRRGFEDRADRALRDAERQGVPLSLVICDLDHFKSVNDNFGHAAGDAVIVAFAQFIRSAMAPHFVAGRIGGEEFAIILPGTNIVAARLFAEGARSAFAGLPVQELPDDRRFTASFGVAELAPGERIADLMRRADAALYDAKKSGRDCVRVSLKAGQRRPTLSVTGNGQKVRE</sequence>
<accession>A0A1I3Y042</accession>
<gene>
    <name evidence="5" type="ORF">SAMN04488498_10486</name>
</gene>
<reference evidence="5 6" key="1">
    <citation type="submission" date="2016-10" db="EMBL/GenBank/DDBJ databases">
        <authorList>
            <person name="Varghese N."/>
            <person name="Submissions S."/>
        </authorList>
    </citation>
    <scope>NUCLEOTIDE SEQUENCE [LARGE SCALE GENOMIC DNA]</scope>
    <source>
        <strain evidence="5 6">DSM 21822</strain>
    </source>
</reference>
<dbReference type="GO" id="GO:1902201">
    <property type="term" value="P:negative regulation of bacterial-type flagellum-dependent cell motility"/>
    <property type="evidence" value="ECO:0007669"/>
    <property type="project" value="TreeGrafter"/>
</dbReference>
<keyword evidence="3" id="KW-0472">Membrane</keyword>
<evidence type="ECO:0000259" key="4">
    <source>
        <dbReference type="PROSITE" id="PS50887"/>
    </source>
</evidence>
<evidence type="ECO:0000256" key="1">
    <source>
        <dbReference type="ARBA" id="ARBA00012528"/>
    </source>
</evidence>
<dbReference type="Proteomes" id="UP000323300">
    <property type="component" value="Unassembled WGS sequence"/>
</dbReference>
<feature type="transmembrane region" description="Helical" evidence="3">
    <location>
        <begin position="35"/>
        <end position="55"/>
    </location>
</feature>
<dbReference type="PANTHER" id="PTHR45138:SF9">
    <property type="entry name" value="DIGUANYLATE CYCLASE DGCM-RELATED"/>
    <property type="match status" value="1"/>
</dbReference>
<proteinExistence type="predicted"/>
<evidence type="ECO:0000256" key="3">
    <source>
        <dbReference type="SAM" id="Phobius"/>
    </source>
</evidence>
<evidence type="ECO:0000313" key="5">
    <source>
        <dbReference type="EMBL" id="SFK25122.1"/>
    </source>
</evidence>
<dbReference type="RefSeq" id="WP_149759776.1">
    <property type="nucleotide sequence ID" value="NZ_BSPE01000007.1"/>
</dbReference>
<dbReference type="CDD" id="cd01949">
    <property type="entry name" value="GGDEF"/>
    <property type="match status" value="1"/>
</dbReference>
<feature type="transmembrane region" description="Helical" evidence="3">
    <location>
        <begin position="122"/>
        <end position="140"/>
    </location>
</feature>
<organism evidence="5 6">
    <name type="scientific">Neomesorhizobium albiziae</name>
    <dbReference type="NCBI Taxonomy" id="335020"/>
    <lineage>
        <taxon>Bacteria</taxon>
        <taxon>Pseudomonadati</taxon>
        <taxon>Pseudomonadota</taxon>
        <taxon>Alphaproteobacteria</taxon>
        <taxon>Hyphomicrobiales</taxon>
        <taxon>Phyllobacteriaceae</taxon>
        <taxon>Neomesorhizobium</taxon>
    </lineage>
</organism>
<dbReference type="FunFam" id="3.30.70.270:FF:000001">
    <property type="entry name" value="Diguanylate cyclase domain protein"/>
    <property type="match status" value="1"/>
</dbReference>
<keyword evidence="3" id="KW-1133">Transmembrane helix</keyword>
<dbReference type="InterPro" id="IPR043128">
    <property type="entry name" value="Rev_trsase/Diguanyl_cyclase"/>
</dbReference>
<feature type="transmembrane region" description="Helical" evidence="3">
    <location>
        <begin position="61"/>
        <end position="79"/>
    </location>
</feature>
<keyword evidence="6" id="KW-1185">Reference proteome</keyword>
<comment type="catalytic activity">
    <reaction evidence="2">
        <text>2 GTP = 3',3'-c-di-GMP + 2 diphosphate</text>
        <dbReference type="Rhea" id="RHEA:24898"/>
        <dbReference type="ChEBI" id="CHEBI:33019"/>
        <dbReference type="ChEBI" id="CHEBI:37565"/>
        <dbReference type="ChEBI" id="CHEBI:58805"/>
        <dbReference type="EC" id="2.7.7.65"/>
    </reaction>
</comment>
<dbReference type="OrthoDB" id="9812260at2"/>
<dbReference type="PROSITE" id="PS50887">
    <property type="entry name" value="GGDEF"/>
    <property type="match status" value="1"/>
</dbReference>
<evidence type="ECO:0000313" key="6">
    <source>
        <dbReference type="Proteomes" id="UP000323300"/>
    </source>
</evidence>
<dbReference type="NCBIfam" id="TIGR00254">
    <property type="entry name" value="GGDEF"/>
    <property type="match status" value="1"/>
</dbReference>
<dbReference type="GO" id="GO:0005886">
    <property type="term" value="C:plasma membrane"/>
    <property type="evidence" value="ECO:0007669"/>
    <property type="project" value="TreeGrafter"/>
</dbReference>
<dbReference type="GO" id="GO:0043709">
    <property type="term" value="P:cell adhesion involved in single-species biofilm formation"/>
    <property type="evidence" value="ECO:0007669"/>
    <property type="project" value="TreeGrafter"/>
</dbReference>
<dbReference type="InterPro" id="IPR050469">
    <property type="entry name" value="Diguanylate_Cyclase"/>
</dbReference>
<evidence type="ECO:0000256" key="2">
    <source>
        <dbReference type="ARBA" id="ARBA00034247"/>
    </source>
</evidence>
<dbReference type="InterPro" id="IPR029787">
    <property type="entry name" value="Nucleotide_cyclase"/>
</dbReference>
<dbReference type="InterPro" id="IPR000160">
    <property type="entry name" value="GGDEF_dom"/>
</dbReference>